<dbReference type="SUPFAM" id="SSF52283">
    <property type="entry name" value="Formate/glycerate dehydrogenase catalytic domain-like"/>
    <property type="match status" value="1"/>
</dbReference>
<evidence type="ECO:0000313" key="3">
    <source>
        <dbReference type="EMBL" id="KAF3597871.1"/>
    </source>
</evidence>
<gene>
    <name evidence="3" type="ORF">DY000_02027788</name>
</gene>
<dbReference type="Pfam" id="PF05222">
    <property type="entry name" value="AlaDh_PNT_N"/>
    <property type="match status" value="1"/>
</dbReference>
<dbReference type="InterPro" id="IPR051168">
    <property type="entry name" value="AASS"/>
</dbReference>
<accession>A0ABQ7EM28</accession>
<evidence type="ECO:0000313" key="4">
    <source>
        <dbReference type="Proteomes" id="UP000266723"/>
    </source>
</evidence>
<evidence type="ECO:0000259" key="2">
    <source>
        <dbReference type="SMART" id="SM01003"/>
    </source>
</evidence>
<protein>
    <recommendedName>
        <fullName evidence="2">Alanine dehydrogenase/pyridine nucleotide transhydrogenase N-terminal domain-containing protein</fullName>
    </recommendedName>
</protein>
<reference evidence="3 4" key="1">
    <citation type="journal article" date="2020" name="BMC Genomics">
        <title>Intraspecific diversification of the crop wild relative Brassica cretica Lam. using demographic model selection.</title>
        <authorList>
            <person name="Kioukis A."/>
            <person name="Michalopoulou V.A."/>
            <person name="Briers L."/>
            <person name="Pirintsos S."/>
            <person name="Studholme D.J."/>
            <person name="Pavlidis P."/>
            <person name="Sarris P.F."/>
        </authorList>
    </citation>
    <scope>NUCLEOTIDE SEQUENCE [LARGE SCALE GENOMIC DNA]</scope>
    <source>
        <strain evidence="4">cv. PFS-1207/04</strain>
    </source>
</reference>
<dbReference type="Proteomes" id="UP000266723">
    <property type="component" value="Unassembled WGS sequence"/>
</dbReference>
<dbReference type="SMART" id="SM01003">
    <property type="entry name" value="AlaDh_PNT_N"/>
    <property type="match status" value="1"/>
</dbReference>
<keyword evidence="1" id="KW-0560">Oxidoreductase</keyword>
<sequence>MNPSVDEEMKKKKLGNRVVGILAESVNKWERRTPLTPSHCSRLLQDRTGVSRIVVQPSAKRIYHDALYADVGCEISDDLSDCGLILCIKQPKEISLYPWKLG</sequence>
<dbReference type="EMBL" id="QGKV02000299">
    <property type="protein sequence ID" value="KAF3597871.1"/>
    <property type="molecule type" value="Genomic_DNA"/>
</dbReference>
<dbReference type="PANTHER" id="PTHR11133">
    <property type="entry name" value="SACCHAROPINE DEHYDROGENASE"/>
    <property type="match status" value="1"/>
</dbReference>
<proteinExistence type="predicted"/>
<comment type="caution">
    <text evidence="3">The sequence shown here is derived from an EMBL/GenBank/DDBJ whole genome shotgun (WGS) entry which is preliminary data.</text>
</comment>
<keyword evidence="4" id="KW-1185">Reference proteome</keyword>
<organism evidence="3 4">
    <name type="scientific">Brassica cretica</name>
    <name type="common">Mustard</name>
    <dbReference type="NCBI Taxonomy" id="69181"/>
    <lineage>
        <taxon>Eukaryota</taxon>
        <taxon>Viridiplantae</taxon>
        <taxon>Streptophyta</taxon>
        <taxon>Embryophyta</taxon>
        <taxon>Tracheophyta</taxon>
        <taxon>Spermatophyta</taxon>
        <taxon>Magnoliopsida</taxon>
        <taxon>eudicotyledons</taxon>
        <taxon>Gunneridae</taxon>
        <taxon>Pentapetalae</taxon>
        <taxon>rosids</taxon>
        <taxon>malvids</taxon>
        <taxon>Brassicales</taxon>
        <taxon>Brassicaceae</taxon>
        <taxon>Brassiceae</taxon>
        <taxon>Brassica</taxon>
    </lineage>
</organism>
<feature type="domain" description="Alanine dehydrogenase/pyridine nucleotide transhydrogenase N-terminal" evidence="2">
    <location>
        <begin position="20"/>
        <end position="102"/>
    </location>
</feature>
<name>A0ABQ7EM28_BRACR</name>
<dbReference type="InterPro" id="IPR007886">
    <property type="entry name" value="AlaDH/PNT_N"/>
</dbReference>
<dbReference type="PANTHER" id="PTHR11133:SF22">
    <property type="entry name" value="ALPHA-AMINOADIPIC SEMIALDEHYDE SYNTHASE, MITOCHONDRIAL"/>
    <property type="match status" value="1"/>
</dbReference>
<evidence type="ECO:0000256" key="1">
    <source>
        <dbReference type="ARBA" id="ARBA00023002"/>
    </source>
</evidence>
<dbReference type="Gene3D" id="3.40.50.720">
    <property type="entry name" value="NAD(P)-binding Rossmann-like Domain"/>
    <property type="match status" value="1"/>
</dbReference>